<evidence type="ECO:0000313" key="3">
    <source>
        <dbReference type="Proteomes" id="UP000772434"/>
    </source>
</evidence>
<proteinExistence type="predicted"/>
<name>A0A9P5U9H5_9AGAR</name>
<protein>
    <submittedName>
        <fullName evidence="2">Uncharacterized protein</fullName>
    </submittedName>
</protein>
<dbReference type="Proteomes" id="UP000772434">
    <property type="component" value="Unassembled WGS sequence"/>
</dbReference>
<accession>A0A9P5U9H5</accession>
<comment type="caution">
    <text evidence="2">The sequence shown here is derived from an EMBL/GenBank/DDBJ whole genome shotgun (WGS) entry which is preliminary data.</text>
</comment>
<sequence length="220" mass="24842">MYSSTYILFILHILSIFSTASYARPMHKSKFMAQPWIGPPYSNSNLKEEDKKVFEKMLQGVELGAQFPEQGNFNTGLYKLDKDYKNHKASEIVVKALKAVGYFIDSGMLLVGKNGQFGDNKPTPVILMRRIPGDIPPNTPLWTKSRTQLLHDIKAKVKEEVITWAVDKKVLVSDFNIENIHIVLTAEGTLESVFVLDFGWPGVYTVLTVDGEKVAAWFDK</sequence>
<dbReference type="AlphaFoldDB" id="A0A9P5U9H5"/>
<reference evidence="2" key="1">
    <citation type="submission" date="2020-11" db="EMBL/GenBank/DDBJ databases">
        <authorList>
            <consortium name="DOE Joint Genome Institute"/>
            <person name="Ahrendt S."/>
            <person name="Riley R."/>
            <person name="Andreopoulos W."/>
            <person name="Labutti K."/>
            <person name="Pangilinan J."/>
            <person name="Ruiz-Duenas F.J."/>
            <person name="Barrasa J.M."/>
            <person name="Sanchez-Garcia M."/>
            <person name="Camarero S."/>
            <person name="Miyauchi S."/>
            <person name="Serrano A."/>
            <person name="Linde D."/>
            <person name="Babiker R."/>
            <person name="Drula E."/>
            <person name="Ayuso-Fernandez I."/>
            <person name="Pacheco R."/>
            <person name="Padilla G."/>
            <person name="Ferreira P."/>
            <person name="Barriuso J."/>
            <person name="Kellner H."/>
            <person name="Castanera R."/>
            <person name="Alfaro M."/>
            <person name="Ramirez L."/>
            <person name="Pisabarro A.G."/>
            <person name="Kuo A."/>
            <person name="Tritt A."/>
            <person name="Lipzen A."/>
            <person name="He G."/>
            <person name="Yan M."/>
            <person name="Ng V."/>
            <person name="Cullen D."/>
            <person name="Martin F."/>
            <person name="Rosso M.-N."/>
            <person name="Henrissat B."/>
            <person name="Hibbett D."/>
            <person name="Martinez A.T."/>
            <person name="Grigoriev I.V."/>
        </authorList>
    </citation>
    <scope>NUCLEOTIDE SEQUENCE</scope>
    <source>
        <strain evidence="2">AH 40177</strain>
    </source>
</reference>
<evidence type="ECO:0000313" key="2">
    <source>
        <dbReference type="EMBL" id="KAF9072000.1"/>
    </source>
</evidence>
<feature type="transmembrane region" description="Helical" evidence="1">
    <location>
        <begin position="6"/>
        <end position="23"/>
    </location>
</feature>
<keyword evidence="1" id="KW-0472">Membrane</keyword>
<keyword evidence="3" id="KW-1185">Reference proteome</keyword>
<keyword evidence="1" id="KW-0812">Transmembrane</keyword>
<organism evidence="2 3">
    <name type="scientific">Rhodocollybia butyracea</name>
    <dbReference type="NCBI Taxonomy" id="206335"/>
    <lineage>
        <taxon>Eukaryota</taxon>
        <taxon>Fungi</taxon>
        <taxon>Dikarya</taxon>
        <taxon>Basidiomycota</taxon>
        <taxon>Agaricomycotina</taxon>
        <taxon>Agaricomycetes</taxon>
        <taxon>Agaricomycetidae</taxon>
        <taxon>Agaricales</taxon>
        <taxon>Marasmiineae</taxon>
        <taxon>Omphalotaceae</taxon>
        <taxon>Rhodocollybia</taxon>
    </lineage>
</organism>
<keyword evidence="1" id="KW-1133">Transmembrane helix</keyword>
<evidence type="ECO:0000256" key="1">
    <source>
        <dbReference type="SAM" id="Phobius"/>
    </source>
</evidence>
<dbReference type="EMBL" id="JADNRY010000028">
    <property type="protein sequence ID" value="KAF9072000.1"/>
    <property type="molecule type" value="Genomic_DNA"/>
</dbReference>
<gene>
    <name evidence="2" type="ORF">BDP27DRAFT_1321275</name>
</gene>